<organism evidence="2 3">
    <name type="scientific">Handroanthus impetiginosus</name>
    <dbReference type="NCBI Taxonomy" id="429701"/>
    <lineage>
        <taxon>Eukaryota</taxon>
        <taxon>Viridiplantae</taxon>
        <taxon>Streptophyta</taxon>
        <taxon>Embryophyta</taxon>
        <taxon>Tracheophyta</taxon>
        <taxon>Spermatophyta</taxon>
        <taxon>Magnoliopsida</taxon>
        <taxon>eudicotyledons</taxon>
        <taxon>Gunneridae</taxon>
        <taxon>Pentapetalae</taxon>
        <taxon>asterids</taxon>
        <taxon>lamiids</taxon>
        <taxon>Lamiales</taxon>
        <taxon>Bignoniaceae</taxon>
        <taxon>Crescentiina</taxon>
        <taxon>Tabebuia alliance</taxon>
        <taxon>Handroanthus</taxon>
    </lineage>
</organism>
<comment type="caution">
    <text evidence="2">The sequence shown here is derived from an EMBL/GenBank/DDBJ whole genome shotgun (WGS) entry which is preliminary data.</text>
</comment>
<feature type="region of interest" description="Disordered" evidence="1">
    <location>
        <begin position="24"/>
        <end position="168"/>
    </location>
</feature>
<name>A0A2G9GIU5_9LAMI</name>
<feature type="compositionally biased region" description="Basic and acidic residues" evidence="1">
    <location>
        <begin position="104"/>
        <end position="122"/>
    </location>
</feature>
<feature type="compositionally biased region" description="Basic residues" evidence="1">
    <location>
        <begin position="123"/>
        <end position="134"/>
    </location>
</feature>
<sequence length="193" mass="21456">MVLSNKKLKQKLRAAKAELMAASEAENNLNSGNLDSKSAYSLRTTLNPEAQKPRISKREKRRQKAKKENAEISKSRETSNDAEGKKQDGLKSDAVEMKKKKRKRDESKASENVKEKRSEELKKKKNPRKKKKPKKEVGNEKVKEEGVKQNESGATGEQLSANTDESIDSVPDLGADALGFGALQVAMILGYNE</sequence>
<feature type="compositionally biased region" description="Basic and acidic residues" evidence="1">
    <location>
        <begin position="66"/>
        <end position="97"/>
    </location>
</feature>
<evidence type="ECO:0000256" key="1">
    <source>
        <dbReference type="SAM" id="MobiDB-lite"/>
    </source>
</evidence>
<feature type="compositionally biased region" description="Basic residues" evidence="1">
    <location>
        <begin position="54"/>
        <end position="65"/>
    </location>
</feature>
<protein>
    <submittedName>
        <fullName evidence="2">Uncharacterized protein</fullName>
    </submittedName>
</protein>
<accession>A0A2G9GIU5</accession>
<dbReference type="Proteomes" id="UP000231279">
    <property type="component" value="Unassembled WGS sequence"/>
</dbReference>
<feature type="compositionally biased region" description="Polar residues" evidence="1">
    <location>
        <begin position="27"/>
        <end position="48"/>
    </location>
</feature>
<evidence type="ECO:0000313" key="3">
    <source>
        <dbReference type="Proteomes" id="UP000231279"/>
    </source>
</evidence>
<dbReference type="STRING" id="429701.A0A2G9GIU5"/>
<feature type="compositionally biased region" description="Basic and acidic residues" evidence="1">
    <location>
        <begin position="135"/>
        <end position="148"/>
    </location>
</feature>
<reference evidence="3" key="1">
    <citation type="journal article" date="2018" name="Gigascience">
        <title>Genome assembly of the Pink Ipe (Handroanthus impetiginosus, Bignoniaceae), a highly valued, ecologically keystone Neotropical timber forest tree.</title>
        <authorList>
            <person name="Silva-Junior O.B."/>
            <person name="Grattapaglia D."/>
            <person name="Novaes E."/>
            <person name="Collevatti R.G."/>
        </authorList>
    </citation>
    <scope>NUCLEOTIDE SEQUENCE [LARGE SCALE GENOMIC DNA]</scope>
    <source>
        <strain evidence="3">cv. UFG-1</strain>
    </source>
</reference>
<keyword evidence="3" id="KW-1185">Reference proteome</keyword>
<proteinExistence type="predicted"/>
<gene>
    <name evidence="2" type="ORF">CDL12_22265</name>
</gene>
<feature type="compositionally biased region" description="Polar residues" evidence="1">
    <location>
        <begin position="149"/>
        <end position="164"/>
    </location>
</feature>
<dbReference type="AlphaFoldDB" id="A0A2G9GIU5"/>
<evidence type="ECO:0000313" key="2">
    <source>
        <dbReference type="EMBL" id="PIN05196.1"/>
    </source>
</evidence>
<dbReference type="EMBL" id="NKXS01004862">
    <property type="protein sequence ID" value="PIN05196.1"/>
    <property type="molecule type" value="Genomic_DNA"/>
</dbReference>